<sequence length="374" mass="43353">MKPRQLFKSYLMGGFECADHLNRSGNRVNLLQNTQHDIRAAEDYQLISELGIKTVREGICWSEVEKVPYQYDFSEVLNRMRTAKEYNLQVIWDLIHFGYPDGLFPTHPHFSQRFASLCEAFAAFYKQNSEEHLMVVPVNEISFLSWFSGEARGTVPYAVHNGWDIKYHLCKAAIKGIEVLKRELPSCTIVMVEPLVKIHCDGDDPEYLARRNEYQFEAMDIIGGRLCPELGGQEDYLEILGFNYYWNCQWKGEDESLCWPDPEGKRVPLRQLLSDAFRRYQKPIFLSETGHFGEGRASWLKEISEECSEVVRSGIDFQGICLYPVTDRTDWDNFEHYHNSGIFDLDDKGNRIPVADYINAIREHQEGSIAISVY</sequence>
<evidence type="ECO:0000313" key="1">
    <source>
        <dbReference type="EMBL" id="MCW4450834.1"/>
    </source>
</evidence>
<reference evidence="1 2" key="1">
    <citation type="submission" date="2022-10" db="EMBL/GenBank/DDBJ databases">
        <title>Kaistella sp. BT-6-1-3.</title>
        <authorList>
            <person name="Ai J."/>
            <person name="Deng Z."/>
        </authorList>
    </citation>
    <scope>NUCLEOTIDE SEQUENCE [LARGE SCALE GENOMIC DNA]</scope>
    <source>
        <strain evidence="1 2">BT6-1-3</strain>
    </source>
</reference>
<proteinExistence type="predicted"/>
<protein>
    <recommendedName>
        <fullName evidence="3">Glycosyl hydrolase family protein</fullName>
    </recommendedName>
</protein>
<evidence type="ECO:0008006" key="3">
    <source>
        <dbReference type="Google" id="ProtNLM"/>
    </source>
</evidence>
<organism evidence="1 2">
    <name type="scientific">Kaistella yananensis</name>
    <dbReference type="NCBI Taxonomy" id="2989820"/>
    <lineage>
        <taxon>Bacteria</taxon>
        <taxon>Pseudomonadati</taxon>
        <taxon>Bacteroidota</taxon>
        <taxon>Flavobacteriia</taxon>
        <taxon>Flavobacteriales</taxon>
        <taxon>Weeksellaceae</taxon>
        <taxon>Chryseobacterium group</taxon>
        <taxon>Kaistella</taxon>
    </lineage>
</organism>
<name>A0ABT3JJ99_9FLAO</name>
<dbReference type="InterPro" id="IPR017853">
    <property type="entry name" value="GH"/>
</dbReference>
<gene>
    <name evidence="1" type="ORF">OK344_01260</name>
</gene>
<evidence type="ECO:0000313" key="2">
    <source>
        <dbReference type="Proteomes" id="UP001209107"/>
    </source>
</evidence>
<dbReference type="Gene3D" id="3.20.20.80">
    <property type="entry name" value="Glycosidases"/>
    <property type="match status" value="2"/>
</dbReference>
<keyword evidence="2" id="KW-1185">Reference proteome</keyword>
<dbReference type="Proteomes" id="UP001209107">
    <property type="component" value="Unassembled WGS sequence"/>
</dbReference>
<dbReference type="EMBL" id="JAPCHZ010000001">
    <property type="protein sequence ID" value="MCW4450834.1"/>
    <property type="molecule type" value="Genomic_DNA"/>
</dbReference>
<accession>A0ABT3JJ99</accession>
<dbReference type="RefSeq" id="WP_265143081.1">
    <property type="nucleotide sequence ID" value="NZ_JAPCHZ010000001.1"/>
</dbReference>
<dbReference type="SUPFAM" id="SSF51445">
    <property type="entry name" value="(Trans)glycosidases"/>
    <property type="match status" value="1"/>
</dbReference>
<comment type="caution">
    <text evidence="1">The sequence shown here is derived from an EMBL/GenBank/DDBJ whole genome shotgun (WGS) entry which is preliminary data.</text>
</comment>